<dbReference type="AlphaFoldDB" id="A0A2T6Z9S4"/>
<evidence type="ECO:0000259" key="5">
    <source>
        <dbReference type="PROSITE" id="PS50013"/>
    </source>
</evidence>
<evidence type="ECO:0000313" key="7">
    <source>
        <dbReference type="Proteomes" id="UP000244722"/>
    </source>
</evidence>
<dbReference type="InterPro" id="IPR016197">
    <property type="entry name" value="Chromo-like_dom_sf"/>
</dbReference>
<evidence type="ECO:0000313" key="6">
    <source>
        <dbReference type="EMBL" id="PUU72225.1"/>
    </source>
</evidence>
<feature type="compositionally biased region" description="Acidic residues" evidence="4">
    <location>
        <begin position="162"/>
        <end position="172"/>
    </location>
</feature>
<accession>A0A2T6Z9S4</accession>
<sequence length="933" mass="103860">MAYKNPGRIFDYGPQDSESDSDTDSISLTSTVASEEDPDDTYIVENILGEKWIETEGKMRYLVKWEGYPISRASWEPLEMFDDQDTIKEWKASQEAIKARGELPHFDWQKWDRERLAEAEAQEDRRRRRAKKRQKLERQRKGVSGRVHRARQSKPADNYNPDNDEISDEITDSDAPLVSRRGRRPVVMLDEDEEDLTSDDSLVLGSKNPGQHLARPKRVRESGGKSDPEGANQKKPKRRVGNMTGGATSHEPGVATGVRHPVGLASQAPRPGASNIGQRSSESSLLKPGPTKLGPSKPGPPPRIGPQKLGTARPEVSKLGPTKLFPSKPVPSKPGPPTRRKSSASGPSGLGAVLTGFGSIPKNTTLSAINRINKKARNEREPDLNSLDLFEASNPVPFSKKPSLETGRLSPKDLGSLRINKHSAEDRRLLPPRGPSGMSRREKEHGQPHNGDLVMSPAPEDGFTTTPTVDTELGIEKSDLRRNTNKKVFECELKIQRGDELDSLGVVQFLGFSAQFLEYLERQGLRELRVVKLLADSHVSSAVTNEIGYPQEFADITIHNADKAQSLIITLAKFHALGIIREAEFTIAIFQPSSDKITTSFKAPLQQQKTPLRAVAYSDWRIPEPSRELVSAEQHEIGGHMTQYLHTLGEKVLSISFEALIAPTEANPEGVRNFVVYCPDDRFYEKLEMESNLKSLGLKALDSEELHVYLNRGRKLIILVHYTIQFCLHLLPNLKLLQAREHLFFFFGTRFVDNGGSMTLDARPIRFWSFGTLILATPNLALNNPPLLKRLLDYQAAKAGSTTLCMVSTVVELVEKRITSKPGDYENPQAILEAVYQMQDSAGDTLQVSSREGMNELEVIADAFAHHQAINCALYRRFIVVYAKDEALPSLGKRYGCLEFHDPDTFFEVVMKGVVPPTRVKSSVSEATPKKGL</sequence>
<keyword evidence="7" id="KW-1185">Reference proteome</keyword>
<dbReference type="SUPFAM" id="SSF54160">
    <property type="entry name" value="Chromo domain-like"/>
    <property type="match status" value="1"/>
</dbReference>
<feature type="compositionally biased region" description="Polar residues" evidence="4">
    <location>
        <begin position="275"/>
        <end position="284"/>
    </location>
</feature>
<gene>
    <name evidence="6" type="ORF">B9Z19DRAFT_734962</name>
</gene>
<evidence type="ECO:0000256" key="3">
    <source>
        <dbReference type="ARBA" id="ARBA00023242"/>
    </source>
</evidence>
<dbReference type="EMBL" id="NESQ01000645">
    <property type="protein sequence ID" value="PUU72225.1"/>
    <property type="molecule type" value="Genomic_DNA"/>
</dbReference>
<feature type="compositionally biased region" description="Polar residues" evidence="4">
    <location>
        <begin position="361"/>
        <end position="370"/>
    </location>
</feature>
<reference evidence="6 7" key="1">
    <citation type="submission" date="2017-04" db="EMBL/GenBank/DDBJ databases">
        <title>Draft genome sequence of Tuber borchii Vittad., a whitish edible truffle.</title>
        <authorList>
            <consortium name="DOE Joint Genome Institute"/>
            <person name="Murat C."/>
            <person name="Kuo A."/>
            <person name="Barry K.W."/>
            <person name="Clum A."/>
            <person name="Dockter R.B."/>
            <person name="Fauchery L."/>
            <person name="Iotti M."/>
            <person name="Kohler A."/>
            <person name="Labutti K."/>
            <person name="Lindquist E.A."/>
            <person name="Lipzen A."/>
            <person name="Ohm R.A."/>
            <person name="Wang M."/>
            <person name="Grigoriev I.V."/>
            <person name="Zambonelli A."/>
            <person name="Martin F.M."/>
        </authorList>
    </citation>
    <scope>NUCLEOTIDE SEQUENCE [LARGE SCALE GENOMIC DNA]</scope>
    <source>
        <strain evidence="6 7">Tbo3840</strain>
    </source>
</reference>
<protein>
    <recommendedName>
        <fullName evidence="5">Chromo domain-containing protein</fullName>
    </recommendedName>
</protein>
<proteinExistence type="predicted"/>
<dbReference type="Pfam" id="PF00385">
    <property type="entry name" value="Chromo"/>
    <property type="match status" value="1"/>
</dbReference>
<feature type="region of interest" description="Disordered" evidence="4">
    <location>
        <begin position="1"/>
        <end position="37"/>
    </location>
</feature>
<organism evidence="6 7">
    <name type="scientific">Tuber borchii</name>
    <name type="common">White truffle</name>
    <dbReference type="NCBI Taxonomy" id="42251"/>
    <lineage>
        <taxon>Eukaryota</taxon>
        <taxon>Fungi</taxon>
        <taxon>Dikarya</taxon>
        <taxon>Ascomycota</taxon>
        <taxon>Pezizomycotina</taxon>
        <taxon>Pezizomycetes</taxon>
        <taxon>Pezizales</taxon>
        <taxon>Tuberaceae</taxon>
        <taxon>Tuber</taxon>
    </lineage>
</organism>
<evidence type="ECO:0000256" key="2">
    <source>
        <dbReference type="ARBA" id="ARBA00011353"/>
    </source>
</evidence>
<dbReference type="PANTHER" id="PTHR22812">
    <property type="entry name" value="CHROMOBOX PROTEIN"/>
    <property type="match status" value="1"/>
</dbReference>
<dbReference type="SMART" id="SM00298">
    <property type="entry name" value="CHROMO"/>
    <property type="match status" value="1"/>
</dbReference>
<evidence type="ECO:0000256" key="1">
    <source>
        <dbReference type="ARBA" id="ARBA00004123"/>
    </source>
</evidence>
<feature type="domain" description="Chromo" evidence="5">
    <location>
        <begin position="42"/>
        <end position="102"/>
    </location>
</feature>
<keyword evidence="3" id="KW-0539">Nucleus</keyword>
<comment type="caution">
    <text evidence="6">The sequence shown here is derived from an EMBL/GenBank/DDBJ whole genome shotgun (WGS) entry which is preliminary data.</text>
</comment>
<dbReference type="InterPro" id="IPR023780">
    <property type="entry name" value="Chromo_domain"/>
</dbReference>
<feature type="compositionally biased region" description="Pro residues" evidence="4">
    <location>
        <begin position="328"/>
        <end position="337"/>
    </location>
</feature>
<dbReference type="PROSITE" id="PS50013">
    <property type="entry name" value="CHROMO_2"/>
    <property type="match status" value="1"/>
</dbReference>
<feature type="compositionally biased region" description="Basic residues" evidence="4">
    <location>
        <begin position="126"/>
        <end position="135"/>
    </location>
</feature>
<dbReference type="InterPro" id="IPR023779">
    <property type="entry name" value="Chromodomain_CS"/>
</dbReference>
<dbReference type="InterPro" id="IPR000953">
    <property type="entry name" value="Chromo/chromo_shadow_dom"/>
</dbReference>
<feature type="compositionally biased region" description="Low complexity" evidence="4">
    <location>
        <begin position="285"/>
        <end position="296"/>
    </location>
</feature>
<dbReference type="Gene3D" id="2.40.50.40">
    <property type="match status" value="1"/>
</dbReference>
<comment type="subcellular location">
    <subcellularLocation>
        <location evidence="1">Nucleus</location>
    </subcellularLocation>
</comment>
<comment type="subunit">
    <text evidence="2">Component of the NuA4 histone acetyltransferase complex.</text>
</comment>
<dbReference type="GO" id="GO:0005634">
    <property type="term" value="C:nucleus"/>
    <property type="evidence" value="ECO:0007669"/>
    <property type="project" value="UniProtKB-SubCell"/>
</dbReference>
<feature type="compositionally biased region" description="Acidic residues" evidence="4">
    <location>
        <begin position="189"/>
        <end position="198"/>
    </location>
</feature>
<dbReference type="Proteomes" id="UP000244722">
    <property type="component" value="Unassembled WGS sequence"/>
</dbReference>
<dbReference type="GO" id="GO:0006338">
    <property type="term" value="P:chromatin remodeling"/>
    <property type="evidence" value="ECO:0007669"/>
    <property type="project" value="UniProtKB-ARBA"/>
</dbReference>
<name>A0A2T6Z9S4_TUBBO</name>
<dbReference type="CDD" id="cd18966">
    <property type="entry name" value="chromodomain"/>
    <property type="match status" value="1"/>
</dbReference>
<feature type="region of interest" description="Disordered" evidence="4">
    <location>
        <begin position="118"/>
        <end position="472"/>
    </location>
</feature>
<evidence type="ECO:0000256" key="4">
    <source>
        <dbReference type="SAM" id="MobiDB-lite"/>
    </source>
</evidence>
<feature type="compositionally biased region" description="Basic and acidic residues" evidence="4">
    <location>
        <begin position="219"/>
        <end position="228"/>
    </location>
</feature>
<feature type="compositionally biased region" description="Basic residues" evidence="4">
    <location>
        <begin position="141"/>
        <end position="152"/>
    </location>
</feature>
<dbReference type="OrthoDB" id="5427495at2759"/>
<dbReference type="STRING" id="42251.A0A2T6Z9S4"/>
<dbReference type="PROSITE" id="PS00598">
    <property type="entry name" value="CHROMO_1"/>
    <property type="match status" value="1"/>
</dbReference>
<dbReference type="InterPro" id="IPR051219">
    <property type="entry name" value="Heterochromatin_chromo-domain"/>
</dbReference>